<dbReference type="CDD" id="cd05483">
    <property type="entry name" value="retropepsin_like_bacteria"/>
    <property type="match status" value="1"/>
</dbReference>
<dbReference type="Proteomes" id="UP000321954">
    <property type="component" value="Chromosome"/>
</dbReference>
<dbReference type="KEGG" id="anp:FK178_13800"/>
<dbReference type="AlphaFoldDB" id="A0A5B8YLC2"/>
<dbReference type="OrthoDB" id="5975497at2"/>
<keyword evidence="2" id="KW-1185">Reference proteome</keyword>
<keyword evidence="1" id="KW-0645">Protease</keyword>
<dbReference type="InterPro" id="IPR034122">
    <property type="entry name" value="Retropepsin-like_bacterial"/>
</dbReference>
<reference evidence="1 2" key="1">
    <citation type="submission" date="2019-08" db="EMBL/GenBank/DDBJ databases">
        <title>Antarcticibacterium arcticum sp. nov., a bacterium isolated from marine sediment of the Canadian Beaufort Sea.</title>
        <authorList>
            <person name="Lee Y.M."/>
            <person name="Baek K."/>
            <person name="Lee D.-H."/>
            <person name="Shin S.C."/>
            <person name="Jin Y.K."/>
            <person name="Park Y."/>
        </authorList>
    </citation>
    <scope>NUCLEOTIDE SEQUENCE [LARGE SCALE GENOMIC DNA]</scope>
    <source>
        <strain evidence="1 2">PAMC 28998</strain>
    </source>
</reference>
<dbReference type="Gene3D" id="2.40.70.10">
    <property type="entry name" value="Acid Proteases"/>
    <property type="match status" value="1"/>
</dbReference>
<dbReference type="GO" id="GO:0006508">
    <property type="term" value="P:proteolysis"/>
    <property type="evidence" value="ECO:0007669"/>
    <property type="project" value="UniProtKB-KW"/>
</dbReference>
<dbReference type="GO" id="GO:0008233">
    <property type="term" value="F:peptidase activity"/>
    <property type="evidence" value="ECO:0007669"/>
    <property type="project" value="UniProtKB-KW"/>
</dbReference>
<evidence type="ECO:0000313" key="2">
    <source>
        <dbReference type="Proteomes" id="UP000321954"/>
    </source>
</evidence>
<dbReference type="SUPFAM" id="SSF50630">
    <property type="entry name" value="Acid proteases"/>
    <property type="match status" value="1"/>
</dbReference>
<dbReference type="Pfam" id="PF13650">
    <property type="entry name" value="Asp_protease_2"/>
    <property type="match status" value="1"/>
</dbReference>
<gene>
    <name evidence="1" type="ORF">FK178_13800</name>
</gene>
<evidence type="ECO:0000313" key="1">
    <source>
        <dbReference type="EMBL" id="QED38722.1"/>
    </source>
</evidence>
<sequence>MASLKKLMEGKGYNRVKLKYTETNHFELVARINKIEGNFILDTGASSSCVGFEAVEHFNLLAEDSEIRAAGAGATNMLTRIAQQNTIEIKGWKKKKIDLVLFDLTHVNEALVNHKAEKVHGIIGADILRGGKAVIDYKNKALYLK</sequence>
<dbReference type="EMBL" id="CP042476">
    <property type="protein sequence ID" value="QED38722.1"/>
    <property type="molecule type" value="Genomic_DNA"/>
</dbReference>
<dbReference type="InterPro" id="IPR021109">
    <property type="entry name" value="Peptidase_aspartic_dom_sf"/>
</dbReference>
<protein>
    <submittedName>
        <fullName evidence="1">Acid protease</fullName>
    </submittedName>
</protein>
<keyword evidence="1" id="KW-0378">Hydrolase</keyword>
<organism evidence="1 2">
    <name type="scientific">Antarcticibacterium arcticum</name>
    <dbReference type="NCBI Taxonomy" id="2585771"/>
    <lineage>
        <taxon>Bacteria</taxon>
        <taxon>Pseudomonadati</taxon>
        <taxon>Bacteroidota</taxon>
        <taxon>Flavobacteriia</taxon>
        <taxon>Flavobacteriales</taxon>
        <taxon>Flavobacteriaceae</taxon>
        <taxon>Antarcticibacterium</taxon>
    </lineage>
</organism>
<accession>A0A5B8YLC2</accession>
<dbReference type="RefSeq" id="WP_146836440.1">
    <property type="nucleotide sequence ID" value="NZ_CP042476.1"/>
</dbReference>
<name>A0A5B8YLC2_9FLAO</name>
<proteinExistence type="predicted"/>